<keyword evidence="2" id="KW-0472">Membrane</keyword>
<dbReference type="InterPro" id="IPR036188">
    <property type="entry name" value="FAD/NAD-bd_sf"/>
</dbReference>
<dbReference type="PANTHER" id="PTHR42877:SF4">
    <property type="entry name" value="FAD_NAD(P)-BINDING DOMAIN-CONTAINING PROTEIN-RELATED"/>
    <property type="match status" value="1"/>
</dbReference>
<dbReference type="OrthoDB" id="74360at2759"/>
<reference evidence="5" key="2">
    <citation type="submission" date="2020-04" db="EMBL/GenBank/DDBJ databases">
        <authorList>
            <consortium name="NCBI Genome Project"/>
        </authorList>
    </citation>
    <scope>NUCLEOTIDE SEQUENCE</scope>
    <source>
        <strain evidence="5">CBS 342.82</strain>
    </source>
</reference>
<dbReference type="InterPro" id="IPR023753">
    <property type="entry name" value="FAD/NAD-binding_dom"/>
</dbReference>
<accession>A0A6J3M327</accession>
<gene>
    <name evidence="5" type="ORF">K489DRAFT_228282</name>
</gene>
<dbReference type="GeneID" id="54357587"/>
<evidence type="ECO:0000259" key="3">
    <source>
        <dbReference type="Pfam" id="PF07992"/>
    </source>
</evidence>
<dbReference type="AlphaFoldDB" id="A0A6J3M327"/>
<protein>
    <submittedName>
        <fullName evidence="5">FAD/NAD(P)-binding domain-containing protein</fullName>
    </submittedName>
</protein>
<sequence>MAGDKPWPQVPVGNKDNNNAAVVIIGGGLAGMCAAIDLIKRNNCRNFIILEKSASLGGTWNDNKYPGCCCDVGSILYSYSFAPNPDWTRNYPGQEEILAYLTGVAQSYGLYQHVRFSSTVTDATWDDATQQWHVRVKRAEGTKEAESTPEYTLRTDFLVSAVGQLNTPKYPDIPGLDKDGFDGKIIHSARWDWSYDLNDKKIALLGNGCTAVQILPEIAKVAKHVTVFQRTPNWLVPRSDRPVSAVTQGVYRYVPGAMSFMRGVAMEYGELAHNALKGEAGTIARMAHQRASNHIAKSLAGHPELQEKVTPKYRVGCKRIIASDDYYPALLRPNVDLETRPIHGVCGKNIKVIDPETNEPTDSLSDYDLIVCATGFQSLDFMHPIKMYGLDHRSIHDVWEGGARALYGIAVESMPNFGMLYGPNTNLGHNSIILMLEAQSRYINGMIGEVLRAKRQNQPIRLTPKPARVAAFDEEIQGELKASAWNDPNVNSWYKTAEGRIVNNWSRNVVDYQKLVSNVRLEEDFDVVVVQQSNDSDKADSPSTVPRVGGRKKIHVGRVHEELRPSKTTLYVLGAVAGAAAIAGGFLARNPKLLEELRSSIA</sequence>
<evidence type="ECO:0000313" key="5">
    <source>
        <dbReference type="RefSeq" id="XP_033458950.1"/>
    </source>
</evidence>
<dbReference type="SUPFAM" id="SSF51905">
    <property type="entry name" value="FAD/NAD(P)-binding domain"/>
    <property type="match status" value="2"/>
</dbReference>
<name>A0A6J3M327_9PEZI</name>
<organism evidence="5">
    <name type="scientific">Dissoconium aciculare CBS 342.82</name>
    <dbReference type="NCBI Taxonomy" id="1314786"/>
    <lineage>
        <taxon>Eukaryota</taxon>
        <taxon>Fungi</taxon>
        <taxon>Dikarya</taxon>
        <taxon>Ascomycota</taxon>
        <taxon>Pezizomycotina</taxon>
        <taxon>Dothideomycetes</taxon>
        <taxon>Dothideomycetidae</taxon>
        <taxon>Mycosphaerellales</taxon>
        <taxon>Dissoconiaceae</taxon>
        <taxon>Dissoconium</taxon>
    </lineage>
</organism>
<reference evidence="5" key="3">
    <citation type="submission" date="2025-08" db="UniProtKB">
        <authorList>
            <consortium name="RefSeq"/>
        </authorList>
    </citation>
    <scope>IDENTIFICATION</scope>
    <source>
        <strain evidence="5">CBS 342.82</strain>
    </source>
</reference>
<dbReference type="Pfam" id="PF07992">
    <property type="entry name" value="Pyr_redox_2"/>
    <property type="match status" value="1"/>
</dbReference>
<evidence type="ECO:0000256" key="1">
    <source>
        <dbReference type="ARBA" id="ARBA00010139"/>
    </source>
</evidence>
<evidence type="ECO:0000256" key="2">
    <source>
        <dbReference type="SAM" id="Phobius"/>
    </source>
</evidence>
<dbReference type="GO" id="GO:0016491">
    <property type="term" value="F:oxidoreductase activity"/>
    <property type="evidence" value="ECO:0007669"/>
    <property type="project" value="InterPro"/>
</dbReference>
<proteinExistence type="inferred from homology"/>
<dbReference type="RefSeq" id="XP_033458950.1">
    <property type="nucleotide sequence ID" value="XM_033599788.1"/>
</dbReference>
<reference evidence="5" key="1">
    <citation type="submission" date="2020-01" db="EMBL/GenBank/DDBJ databases">
        <authorList>
            <consortium name="DOE Joint Genome Institute"/>
            <person name="Haridas S."/>
            <person name="Albert R."/>
            <person name="Binder M."/>
            <person name="Bloem J."/>
            <person name="Labutti K."/>
            <person name="Salamov A."/>
            <person name="Andreopoulos B."/>
            <person name="Baker S.E."/>
            <person name="Barry K."/>
            <person name="Bills G."/>
            <person name="Bluhm B.H."/>
            <person name="Cannon C."/>
            <person name="Castanera R."/>
            <person name="Culley D.E."/>
            <person name="Daum C."/>
            <person name="Ezra D."/>
            <person name="Gonzalez J.B."/>
            <person name="Henrissat B."/>
            <person name="Kuo A."/>
            <person name="Liang C."/>
            <person name="Lipzen A."/>
            <person name="Lutzoni F."/>
            <person name="Magnuson J."/>
            <person name="Mondo S."/>
            <person name="Nolan M."/>
            <person name="Ohm R."/>
            <person name="Pangilinan J."/>
            <person name="Park H.-J."/>
            <person name="Ramirez L."/>
            <person name="Alfaro M."/>
            <person name="Sun H."/>
            <person name="Tritt A."/>
            <person name="Yoshinaga Y."/>
            <person name="Zwiers L.-H."/>
            <person name="Turgeon B.G."/>
            <person name="Goodwin S.B."/>
            <person name="Spatafora J.W."/>
            <person name="Crous P.W."/>
            <person name="Grigoriev I.V."/>
        </authorList>
    </citation>
    <scope>NUCLEOTIDE SEQUENCE</scope>
    <source>
        <strain evidence="5">CBS 342.82</strain>
    </source>
</reference>
<comment type="similarity">
    <text evidence="1">Belongs to the FAD-binding monooxygenase family.</text>
</comment>
<dbReference type="InterPro" id="IPR051209">
    <property type="entry name" value="FAD-bind_Monooxygenase_sf"/>
</dbReference>
<keyword evidence="2" id="KW-0812">Transmembrane</keyword>
<dbReference type="PANTHER" id="PTHR42877">
    <property type="entry name" value="L-ORNITHINE N(5)-MONOOXYGENASE-RELATED"/>
    <property type="match status" value="1"/>
</dbReference>
<dbReference type="Gene3D" id="3.50.50.60">
    <property type="entry name" value="FAD/NAD(P)-binding domain"/>
    <property type="match status" value="2"/>
</dbReference>
<feature type="transmembrane region" description="Helical" evidence="2">
    <location>
        <begin position="20"/>
        <end position="39"/>
    </location>
</feature>
<evidence type="ECO:0000313" key="4">
    <source>
        <dbReference type="Proteomes" id="UP000504637"/>
    </source>
</evidence>
<dbReference type="Proteomes" id="UP000504637">
    <property type="component" value="Unplaced"/>
</dbReference>
<feature type="domain" description="FAD/NAD(P)-binding" evidence="3">
    <location>
        <begin position="21"/>
        <end position="248"/>
    </location>
</feature>
<keyword evidence="4" id="KW-1185">Reference proteome</keyword>
<keyword evidence="2" id="KW-1133">Transmembrane helix</keyword>